<keyword evidence="4 6" id="KW-0720">Serine protease</keyword>
<gene>
    <name evidence="11" type="ORF">FB382_000825</name>
</gene>
<dbReference type="RefSeq" id="WP_182537041.1">
    <property type="nucleotide sequence ID" value="NZ_JACGXA010000001.1"/>
</dbReference>
<accession>A0A7W3IXU5</accession>
<name>A0A7W3IXU5_9ACTN</name>
<keyword evidence="3 6" id="KW-0378">Hydrolase</keyword>
<proteinExistence type="inferred from homology"/>
<feature type="chain" id="PRO_5030949207" evidence="9">
    <location>
        <begin position="28"/>
        <end position="581"/>
    </location>
</feature>
<evidence type="ECO:0000256" key="9">
    <source>
        <dbReference type="SAM" id="SignalP"/>
    </source>
</evidence>
<dbReference type="InterPro" id="IPR036852">
    <property type="entry name" value="Peptidase_S8/S53_dom_sf"/>
</dbReference>
<keyword evidence="12" id="KW-1185">Reference proteome</keyword>
<dbReference type="SUPFAM" id="SSF52743">
    <property type="entry name" value="Subtilisin-like"/>
    <property type="match status" value="1"/>
</dbReference>
<dbReference type="PRINTS" id="PR00723">
    <property type="entry name" value="SUBTILISIN"/>
</dbReference>
<evidence type="ECO:0000256" key="7">
    <source>
        <dbReference type="RuleBase" id="RU003355"/>
    </source>
</evidence>
<keyword evidence="9" id="KW-0732">Signal</keyword>
<feature type="signal peptide" evidence="9">
    <location>
        <begin position="1"/>
        <end position="27"/>
    </location>
</feature>
<keyword evidence="2 6" id="KW-0645">Protease</keyword>
<evidence type="ECO:0000313" key="11">
    <source>
        <dbReference type="EMBL" id="MBA8802534.1"/>
    </source>
</evidence>
<dbReference type="InterPro" id="IPR050131">
    <property type="entry name" value="Peptidase_S8_subtilisin-like"/>
</dbReference>
<dbReference type="Gene3D" id="3.40.50.200">
    <property type="entry name" value="Peptidase S8/S53 domain"/>
    <property type="match status" value="1"/>
</dbReference>
<dbReference type="InterPro" id="IPR015500">
    <property type="entry name" value="Peptidase_S8_subtilisin-rel"/>
</dbReference>
<evidence type="ECO:0000256" key="8">
    <source>
        <dbReference type="SAM" id="MobiDB-lite"/>
    </source>
</evidence>
<dbReference type="PROSITE" id="PS00136">
    <property type="entry name" value="SUBTILASE_ASP"/>
    <property type="match status" value="1"/>
</dbReference>
<dbReference type="AlphaFoldDB" id="A0A7W3IXU5"/>
<feature type="domain" description="Peptidase S8/S53" evidence="10">
    <location>
        <begin position="168"/>
        <end position="525"/>
    </location>
</feature>
<dbReference type="InterPro" id="IPR022398">
    <property type="entry name" value="Peptidase_S8_His-AS"/>
</dbReference>
<dbReference type="GO" id="GO:0006508">
    <property type="term" value="P:proteolysis"/>
    <property type="evidence" value="ECO:0007669"/>
    <property type="project" value="UniProtKB-KW"/>
</dbReference>
<dbReference type="GO" id="GO:0004252">
    <property type="term" value="F:serine-type endopeptidase activity"/>
    <property type="evidence" value="ECO:0007669"/>
    <property type="project" value="UniProtKB-UniRule"/>
</dbReference>
<evidence type="ECO:0000256" key="1">
    <source>
        <dbReference type="ARBA" id="ARBA00011073"/>
    </source>
</evidence>
<dbReference type="PROSITE" id="PS51892">
    <property type="entry name" value="SUBTILASE"/>
    <property type="match status" value="1"/>
</dbReference>
<sequence>MRRFLLASAIAVAAIGMPAAATTVAQAQPTSSTNPWNVTVVRFAPGTTRDQMYAAVKASGGVVTTDLSKIGALAVVSTNGAFRSDVKGNSKVKSVWLDKWISVGEPDSSGAAATTGSPQLGSPGTDPVPDPWHNLSSFAGETNPEGILQWDDNRMNVPAAWATTLGDRTVRVAVVDSGLDGSHKELAANYDGQDSANTIPCNVLTRQFGPGLGEKDCSSGDTEGHGTWVGSRIAGAVNGFASNGVAPNVTVMGFKTLSTTLGGGLTTWIVDGMIRACDADADVINMSIGGYDDPVLDTGDYQLWVDATNYCRANGTAIFASAGNEHVRVNRVTWNGLAGVGRVDSGPEGIADIIPGTSVAENDYRGLLEVPAGVPGVVMVSATNNAIAPQPASVDPAIKWPASAVGARDQLTYYSSYGSRVDIAAPGGARKFNIPRYDGGAGDILYGGWGTLGALTANGEICQDPSLASFLTFACFKVNGSAFGWLQGTSMSSPNATGVAALTLAAHPELQGNPNGLLAKLRATARTDMVNLTGPNDPANKTDSTTAGPCPTGWCHLDFRHPIRFADAYGAGMVNAGAAVR</sequence>
<feature type="active site" description="Charge relay system" evidence="5 6">
    <location>
        <position position="225"/>
    </location>
</feature>
<feature type="compositionally biased region" description="Polar residues" evidence="8">
    <location>
        <begin position="111"/>
        <end position="122"/>
    </location>
</feature>
<dbReference type="InterPro" id="IPR023827">
    <property type="entry name" value="Peptidase_S8_Asp-AS"/>
</dbReference>
<comment type="caution">
    <text evidence="11">The sequence shown here is derived from an EMBL/GenBank/DDBJ whole genome shotgun (WGS) entry which is preliminary data.</text>
</comment>
<protein>
    <submittedName>
        <fullName evidence="11">Subtilisin family serine protease</fullName>
    </submittedName>
</protein>
<evidence type="ECO:0000313" key="12">
    <source>
        <dbReference type="Proteomes" id="UP000580910"/>
    </source>
</evidence>
<dbReference type="PANTHER" id="PTHR43806">
    <property type="entry name" value="PEPTIDASE S8"/>
    <property type="match status" value="1"/>
</dbReference>
<evidence type="ECO:0000259" key="10">
    <source>
        <dbReference type="Pfam" id="PF00082"/>
    </source>
</evidence>
<reference evidence="11 12" key="1">
    <citation type="submission" date="2020-07" db="EMBL/GenBank/DDBJ databases">
        <title>Sequencing the genomes of 1000 actinobacteria strains.</title>
        <authorList>
            <person name="Klenk H.-P."/>
        </authorList>
    </citation>
    <scope>NUCLEOTIDE SEQUENCE [LARGE SCALE GENOMIC DNA]</scope>
    <source>
        <strain evidence="11 12">DSM 21349</strain>
    </source>
</reference>
<evidence type="ECO:0000256" key="3">
    <source>
        <dbReference type="ARBA" id="ARBA00022801"/>
    </source>
</evidence>
<dbReference type="PROSITE" id="PS00137">
    <property type="entry name" value="SUBTILASE_HIS"/>
    <property type="match status" value="1"/>
</dbReference>
<dbReference type="PROSITE" id="PS00138">
    <property type="entry name" value="SUBTILASE_SER"/>
    <property type="match status" value="1"/>
</dbReference>
<dbReference type="Proteomes" id="UP000580910">
    <property type="component" value="Unassembled WGS sequence"/>
</dbReference>
<dbReference type="InterPro" id="IPR000209">
    <property type="entry name" value="Peptidase_S8/S53_dom"/>
</dbReference>
<feature type="active site" description="Charge relay system" evidence="5 6">
    <location>
        <position position="490"/>
    </location>
</feature>
<comment type="similarity">
    <text evidence="1 6 7">Belongs to the peptidase S8 family.</text>
</comment>
<evidence type="ECO:0000256" key="6">
    <source>
        <dbReference type="PROSITE-ProRule" id="PRU01240"/>
    </source>
</evidence>
<feature type="region of interest" description="Disordered" evidence="8">
    <location>
        <begin position="107"/>
        <end position="134"/>
    </location>
</feature>
<dbReference type="Pfam" id="PF00082">
    <property type="entry name" value="Peptidase_S8"/>
    <property type="match status" value="1"/>
</dbReference>
<evidence type="ECO:0000256" key="2">
    <source>
        <dbReference type="ARBA" id="ARBA00022670"/>
    </source>
</evidence>
<dbReference type="InterPro" id="IPR023828">
    <property type="entry name" value="Peptidase_S8_Ser-AS"/>
</dbReference>
<evidence type="ECO:0000256" key="5">
    <source>
        <dbReference type="PIRSR" id="PIRSR615500-1"/>
    </source>
</evidence>
<dbReference type="EMBL" id="JACGXA010000001">
    <property type="protein sequence ID" value="MBA8802534.1"/>
    <property type="molecule type" value="Genomic_DNA"/>
</dbReference>
<feature type="active site" description="Charge relay system" evidence="5 6">
    <location>
        <position position="176"/>
    </location>
</feature>
<organism evidence="11 12">
    <name type="scientific">Nocardioides ginsengisegetis</name>
    <dbReference type="NCBI Taxonomy" id="661491"/>
    <lineage>
        <taxon>Bacteria</taxon>
        <taxon>Bacillati</taxon>
        <taxon>Actinomycetota</taxon>
        <taxon>Actinomycetes</taxon>
        <taxon>Propionibacteriales</taxon>
        <taxon>Nocardioidaceae</taxon>
        <taxon>Nocardioides</taxon>
    </lineage>
</organism>
<evidence type="ECO:0000256" key="4">
    <source>
        <dbReference type="ARBA" id="ARBA00022825"/>
    </source>
</evidence>
<dbReference type="PANTHER" id="PTHR43806:SF11">
    <property type="entry name" value="CEREVISIN-RELATED"/>
    <property type="match status" value="1"/>
</dbReference>